<sequence>MKDERNSFVATNSSSKSTNKHFVLVHGGCHGAWCWFKLTPLLKSAGHRVTVLDLAGSGINSKQVNDLRSFSDYIHPFMEFMEYSVPGGISVKPEEKVILVGHSLGGLVISKAMEMFPEKISVAVFVTALMPNMSEEINISDVGKEVLTIIVHRLEQLSFMVPQHIYRRVKDIPTASICGPNYLSSTLYNLSPPEDIALAIMLMRPVRMYSMKDMLKEIAMTKQKYGSVKRVYIISEQDKAISKDFQRSIIEKDPTDEVKEITGSDHMVMISQPQQLFVCLQEIAEKA</sequence>
<dbReference type="InterPro" id="IPR029058">
    <property type="entry name" value="AB_hydrolase_fold"/>
</dbReference>
<evidence type="ECO:0000313" key="3">
    <source>
        <dbReference type="Proteomes" id="UP000316621"/>
    </source>
</evidence>
<dbReference type="InterPro" id="IPR045889">
    <property type="entry name" value="MES/HNL"/>
</dbReference>
<accession>A0A4Y7ICZ9</accession>
<dbReference type="AlphaFoldDB" id="A0A4Y7ICZ9"/>
<dbReference type="InterPro" id="IPR000073">
    <property type="entry name" value="AB_hydrolase_1"/>
</dbReference>
<dbReference type="Gramene" id="RZC45269">
    <property type="protein sequence ID" value="RZC45269"/>
    <property type="gene ID" value="C5167_038228"/>
</dbReference>
<dbReference type="Gene3D" id="3.40.50.1820">
    <property type="entry name" value="alpha/beta hydrolase"/>
    <property type="match status" value="1"/>
</dbReference>
<dbReference type="STRING" id="3469.A0A4Y7ICZ9"/>
<dbReference type="FunFam" id="3.40.50.1820:FF:000051">
    <property type="entry name" value="(S)-hydroxynitrile lyase"/>
    <property type="match status" value="1"/>
</dbReference>
<dbReference type="SUPFAM" id="SSF53474">
    <property type="entry name" value="alpha/beta-Hydrolases"/>
    <property type="match status" value="1"/>
</dbReference>
<dbReference type="OMA" id="FMEFMEY"/>
<evidence type="ECO:0000259" key="1">
    <source>
        <dbReference type="Pfam" id="PF12697"/>
    </source>
</evidence>
<dbReference type="GO" id="GO:0009696">
    <property type="term" value="P:salicylic acid metabolic process"/>
    <property type="evidence" value="ECO:0007669"/>
    <property type="project" value="TreeGrafter"/>
</dbReference>
<dbReference type="PANTHER" id="PTHR10992">
    <property type="entry name" value="METHYLESTERASE FAMILY MEMBER"/>
    <property type="match status" value="1"/>
</dbReference>
<dbReference type="GO" id="GO:0009694">
    <property type="term" value="P:jasmonic acid metabolic process"/>
    <property type="evidence" value="ECO:0007669"/>
    <property type="project" value="TreeGrafter"/>
</dbReference>
<organism evidence="2 3">
    <name type="scientific">Papaver somniferum</name>
    <name type="common">Opium poppy</name>
    <dbReference type="NCBI Taxonomy" id="3469"/>
    <lineage>
        <taxon>Eukaryota</taxon>
        <taxon>Viridiplantae</taxon>
        <taxon>Streptophyta</taxon>
        <taxon>Embryophyta</taxon>
        <taxon>Tracheophyta</taxon>
        <taxon>Spermatophyta</taxon>
        <taxon>Magnoliopsida</taxon>
        <taxon>Ranunculales</taxon>
        <taxon>Papaveraceae</taxon>
        <taxon>Papaveroideae</taxon>
        <taxon>Papaver</taxon>
    </lineage>
</organism>
<dbReference type="EMBL" id="CM010715">
    <property type="protein sequence ID" value="RZC45269.1"/>
    <property type="molecule type" value="Genomic_DNA"/>
</dbReference>
<name>A0A4Y7ICZ9_PAPSO</name>
<dbReference type="Proteomes" id="UP000316621">
    <property type="component" value="Chromosome 1"/>
</dbReference>
<evidence type="ECO:0000313" key="2">
    <source>
        <dbReference type="EMBL" id="RZC45269.1"/>
    </source>
</evidence>
<protein>
    <recommendedName>
        <fullName evidence="1">AB hydrolase-1 domain-containing protein</fullName>
    </recommendedName>
</protein>
<proteinExistence type="predicted"/>
<dbReference type="GO" id="GO:0080031">
    <property type="term" value="F:methyl salicylate esterase activity"/>
    <property type="evidence" value="ECO:0007669"/>
    <property type="project" value="TreeGrafter"/>
</dbReference>
<dbReference type="Pfam" id="PF12697">
    <property type="entry name" value="Abhydrolase_6"/>
    <property type="match status" value="1"/>
</dbReference>
<feature type="domain" description="AB hydrolase-1" evidence="1">
    <location>
        <begin position="22"/>
        <end position="276"/>
    </location>
</feature>
<reference evidence="2 3" key="1">
    <citation type="journal article" date="2018" name="Science">
        <title>The opium poppy genome and morphinan production.</title>
        <authorList>
            <person name="Guo L."/>
            <person name="Winzer T."/>
            <person name="Yang X."/>
            <person name="Li Y."/>
            <person name="Ning Z."/>
            <person name="He Z."/>
            <person name="Teodor R."/>
            <person name="Lu Y."/>
            <person name="Bowser T.A."/>
            <person name="Graham I.A."/>
            <person name="Ye K."/>
        </authorList>
    </citation>
    <scope>NUCLEOTIDE SEQUENCE [LARGE SCALE GENOMIC DNA]</scope>
    <source>
        <strain evidence="3">cv. HN1</strain>
        <tissue evidence="2">Leaves</tissue>
    </source>
</reference>
<gene>
    <name evidence="2" type="ORF">C5167_038228</name>
</gene>
<dbReference type="GO" id="GO:0080032">
    <property type="term" value="F:methyl jasmonate esterase activity"/>
    <property type="evidence" value="ECO:0007669"/>
    <property type="project" value="TreeGrafter"/>
</dbReference>
<keyword evidence="3" id="KW-1185">Reference proteome</keyword>
<dbReference type="GO" id="GO:0080030">
    <property type="term" value="F:methyl indole-3-acetate esterase activity"/>
    <property type="evidence" value="ECO:0007669"/>
    <property type="project" value="TreeGrafter"/>
</dbReference>
<dbReference type="PANTHER" id="PTHR10992:SF1002">
    <property type="entry name" value="SALICYLIC ACID-BINDING PROTEIN 2-LIKE"/>
    <property type="match status" value="1"/>
</dbReference>